<evidence type="ECO:0000313" key="4">
    <source>
        <dbReference type="EMBL" id="KAA8574409.1"/>
    </source>
</evidence>
<dbReference type="PANTHER" id="PTHR28190:SF2">
    <property type="entry name" value="MIGRATION PROTEIN, PUTATIVE (AFU_ORTHOLOGUE AFUA_2G07730)-RELATED"/>
    <property type="match status" value="1"/>
</dbReference>
<feature type="region of interest" description="Disordered" evidence="2">
    <location>
        <begin position="785"/>
        <end position="912"/>
    </location>
</feature>
<dbReference type="Pfam" id="PF12814">
    <property type="entry name" value="Mcp5_PH"/>
    <property type="match status" value="1"/>
</dbReference>
<gene>
    <name evidence="4" type="ORF">EYC84_005884</name>
</gene>
<comment type="caution">
    <text evidence="4">The sequence shown here is derived from an EMBL/GenBank/DDBJ whole genome shotgun (WGS) entry which is preliminary data.</text>
</comment>
<feature type="compositionally biased region" description="Basic residues" evidence="2">
    <location>
        <begin position="40"/>
        <end position="53"/>
    </location>
</feature>
<protein>
    <recommendedName>
        <fullName evidence="3">Pleckstrin homology domain-containing protein</fullName>
    </recommendedName>
</protein>
<evidence type="ECO:0000256" key="1">
    <source>
        <dbReference type="SAM" id="Coils"/>
    </source>
</evidence>
<reference evidence="4 5" key="1">
    <citation type="submission" date="2019-06" db="EMBL/GenBank/DDBJ databases">
        <title>Genome Sequence of the Brown Rot Fungal Pathogen Monilinia fructicola.</title>
        <authorList>
            <person name="De Miccolis Angelini R.M."/>
            <person name="Landi L."/>
            <person name="Abate D."/>
            <person name="Pollastro S."/>
            <person name="Romanazzi G."/>
            <person name="Faretra F."/>
        </authorList>
    </citation>
    <scope>NUCLEOTIDE SEQUENCE [LARGE SCALE GENOMIC DNA]</scope>
    <source>
        <strain evidence="4 5">Mfrc123</strain>
    </source>
</reference>
<dbReference type="AlphaFoldDB" id="A0A5M9K1W9"/>
<feature type="region of interest" description="Disordered" evidence="2">
    <location>
        <begin position="1"/>
        <end position="81"/>
    </location>
</feature>
<accession>A0A5M9K1W9</accession>
<feature type="region of interest" description="Disordered" evidence="2">
    <location>
        <begin position="580"/>
        <end position="705"/>
    </location>
</feature>
<feature type="compositionally biased region" description="Polar residues" evidence="2">
    <location>
        <begin position="618"/>
        <end position="629"/>
    </location>
</feature>
<keyword evidence="1" id="KW-0175">Coiled coil</keyword>
<feature type="compositionally biased region" description="Polar residues" evidence="2">
    <location>
        <begin position="818"/>
        <end position="830"/>
    </location>
</feature>
<feature type="region of interest" description="Disordered" evidence="2">
    <location>
        <begin position="470"/>
        <end position="532"/>
    </location>
</feature>
<feature type="compositionally biased region" description="Acidic residues" evidence="2">
    <location>
        <begin position="674"/>
        <end position="688"/>
    </location>
</feature>
<feature type="compositionally biased region" description="Low complexity" evidence="2">
    <location>
        <begin position="580"/>
        <end position="591"/>
    </location>
</feature>
<dbReference type="EMBL" id="VICG01000003">
    <property type="protein sequence ID" value="KAA8574409.1"/>
    <property type="molecule type" value="Genomic_DNA"/>
</dbReference>
<dbReference type="Proteomes" id="UP000322873">
    <property type="component" value="Unassembled WGS sequence"/>
</dbReference>
<keyword evidence="5" id="KW-1185">Reference proteome</keyword>
<feature type="domain" description="Pleckstrin homology" evidence="3">
    <location>
        <begin position="946"/>
        <end position="1031"/>
    </location>
</feature>
<proteinExistence type="predicted"/>
<feature type="region of interest" description="Disordered" evidence="2">
    <location>
        <begin position="249"/>
        <end position="272"/>
    </location>
</feature>
<feature type="coiled-coil region" evidence="1">
    <location>
        <begin position="121"/>
        <end position="155"/>
    </location>
</feature>
<feature type="compositionally biased region" description="Pro residues" evidence="2">
    <location>
        <begin position="480"/>
        <end position="499"/>
    </location>
</feature>
<dbReference type="VEuPathDB" id="FungiDB:MFRU_015g01190"/>
<feature type="compositionally biased region" description="Polar residues" evidence="2">
    <location>
        <begin position="509"/>
        <end position="529"/>
    </location>
</feature>
<sequence length="1061" mass="117074">MMRDNGWETEDEYVAAAQHHLPPPSDTPYITPSPSIRSNRSIRSRHSSRRSSRQKSISPGPSSSPPPLPMGEKRMSGSHDVTNDETISILDPRRFTPTLHANLVAEILTLRRDQEDKLKVIESLEEALHDARGEHESLEDRLADSAKENRSLKRQLALLEGGTSSALSELAKERDEAVEVTTEMRRRLEAVQKKLKSRDEDADRVQNLWANDKDNWDEERRRLEVKIQVSENRLKTVLDEVAAYEASRSKIYPQAPDTEENGNDSDGGSVRTMSLSSSIRFSMLNGPNGYGVTKGNGISLADELDLDDNETYYEGGRDSIASSPAKHQRNQSRESIIFRTHRRNQSGDSMNRHGSINRGRTLLNQSVLDRLEGRISEDDEVAPKPKFIYVDTGIQYSPPPSPKLASVIEIISVIEPTASVETEISQKREECPSFETPVKEWEVGANQRRKRVYTNPPLVIEPPKISPMVSAASQTLDEPLSPPRTPVSPTRAPPPPPSQFAPVDKKIEMTSTSTQTDAPIETTDATPTSPKRLPPLFLFHQFNYTHLPPLRQLLVIPVPTRSMAVQTEEIRVAQRLNTLPPHLHPSVISSSPPSPELKEDGLQFSPIPDRLPPKNPRRQNSQRSITTLPSSPPLMETRDVYPGNNDDGPLAKDRGHIRRPHRISSLFAGFDGASSDEADEFGEGDISDSDFRTALSAPKPTKKDNKLISQVSKYFPQKREVSGGLATQISSGAQNEADDQFDEAALELPPRTSIKAARTLGQALPITPMAKPARMHRAALIQSGVNAHRARPGSSGLPQEVAPPFPIPTRASSRRPGVSSSAPSDGNRSPNHGRGSRPYRAGSISRSGSVRKVRSAAAITRSRRGARRSESISPPMSPIIREPESPSLPPLPNNDITTPRFSRDNASSRYRTHRYQLSTTNTAVTTNTAGSSAVTDSQSTNQATGVVDAIAQTMVGEWMFKYRWVWLAPYERAVMWSSKQPTSGSALLGKTGRKLTIQSVLDVKDDNPPPKGSGGLFNRSILILTPARALSSSLLFHENDITFGSPLSPSSHIHHRLYRMS</sequence>
<feature type="compositionally biased region" description="Low complexity" evidence="2">
    <location>
        <begin position="871"/>
        <end position="880"/>
    </location>
</feature>
<evidence type="ECO:0000313" key="5">
    <source>
        <dbReference type="Proteomes" id="UP000322873"/>
    </source>
</evidence>
<organism evidence="4 5">
    <name type="scientific">Monilinia fructicola</name>
    <name type="common">Brown rot fungus</name>
    <name type="synonym">Ciboria fructicola</name>
    <dbReference type="NCBI Taxonomy" id="38448"/>
    <lineage>
        <taxon>Eukaryota</taxon>
        <taxon>Fungi</taxon>
        <taxon>Dikarya</taxon>
        <taxon>Ascomycota</taxon>
        <taxon>Pezizomycotina</taxon>
        <taxon>Leotiomycetes</taxon>
        <taxon>Helotiales</taxon>
        <taxon>Sclerotiniaceae</taxon>
        <taxon>Monilinia</taxon>
    </lineage>
</organism>
<dbReference type="PANTHER" id="PTHR28190">
    <property type="entry name" value="NUCLEAR MIGRATION PROTEIN NUM1"/>
    <property type="match status" value="1"/>
</dbReference>
<name>A0A5M9K1W9_MONFR</name>
<evidence type="ECO:0000256" key="2">
    <source>
        <dbReference type="SAM" id="MobiDB-lite"/>
    </source>
</evidence>
<dbReference type="GO" id="GO:0000226">
    <property type="term" value="P:microtubule cytoskeleton organization"/>
    <property type="evidence" value="ECO:0007669"/>
    <property type="project" value="TreeGrafter"/>
</dbReference>
<dbReference type="GO" id="GO:0005938">
    <property type="term" value="C:cell cortex"/>
    <property type="evidence" value="ECO:0007669"/>
    <property type="project" value="InterPro"/>
</dbReference>
<dbReference type="GO" id="GO:0032065">
    <property type="term" value="P:maintenance of protein location in cell cortex"/>
    <property type="evidence" value="ECO:0007669"/>
    <property type="project" value="InterPro"/>
</dbReference>
<dbReference type="InterPro" id="IPR053005">
    <property type="entry name" value="Nuclear_Pos-Cytoskel_Interact"/>
</dbReference>
<feature type="region of interest" description="Disordered" evidence="2">
    <location>
        <begin position="310"/>
        <end position="356"/>
    </location>
</feature>
<dbReference type="InterPro" id="IPR024774">
    <property type="entry name" value="PH_dom-Mcp5-type"/>
</dbReference>
<feature type="coiled-coil region" evidence="1">
    <location>
        <begin position="213"/>
        <end position="240"/>
    </location>
</feature>
<dbReference type="GO" id="GO:0005739">
    <property type="term" value="C:mitochondrion"/>
    <property type="evidence" value="ECO:0007669"/>
    <property type="project" value="TreeGrafter"/>
</dbReference>
<evidence type="ECO:0000259" key="3">
    <source>
        <dbReference type="Pfam" id="PF12814"/>
    </source>
</evidence>
<dbReference type="GO" id="GO:0005543">
    <property type="term" value="F:phospholipid binding"/>
    <property type="evidence" value="ECO:0007669"/>
    <property type="project" value="InterPro"/>
</dbReference>
<feature type="compositionally biased region" description="Polar residues" evidence="2">
    <location>
        <begin position="894"/>
        <end position="909"/>
    </location>
</feature>
<dbReference type="GO" id="GO:0015631">
    <property type="term" value="F:tubulin binding"/>
    <property type="evidence" value="ECO:0007669"/>
    <property type="project" value="TreeGrafter"/>
</dbReference>